<keyword evidence="19" id="KW-0675">Receptor</keyword>
<evidence type="ECO:0000256" key="2">
    <source>
        <dbReference type="ARBA" id="ARBA00009810"/>
    </source>
</evidence>
<dbReference type="GeneID" id="58727052"/>
<dbReference type="PANTHER" id="PTHR32552">
    <property type="entry name" value="FERRICHROME IRON RECEPTOR-RELATED"/>
    <property type="match status" value="1"/>
</dbReference>
<evidence type="ECO:0000256" key="13">
    <source>
        <dbReference type="PROSITE-ProRule" id="PRU01360"/>
    </source>
</evidence>
<dbReference type="RefSeq" id="WP_011316443.1">
    <property type="nucleotide sequence ID" value="NZ_JACKZP010000276.1"/>
</dbReference>
<organism evidence="19 20">
    <name type="scientific">Trichormus variabilis N2B</name>
    <dbReference type="NCBI Taxonomy" id="2681315"/>
    <lineage>
        <taxon>Bacteria</taxon>
        <taxon>Bacillati</taxon>
        <taxon>Cyanobacteriota</taxon>
        <taxon>Cyanophyceae</taxon>
        <taxon>Nostocales</taxon>
        <taxon>Nostocaceae</taxon>
        <taxon>Trichormus</taxon>
    </lineage>
</organism>
<evidence type="ECO:0000256" key="9">
    <source>
        <dbReference type="ARBA" id="ARBA00023065"/>
    </source>
</evidence>
<evidence type="ECO:0000256" key="11">
    <source>
        <dbReference type="ARBA" id="ARBA00023136"/>
    </source>
</evidence>
<dbReference type="InterPro" id="IPR010105">
    <property type="entry name" value="TonB_sidphr_rcpt"/>
</dbReference>
<evidence type="ECO:0000256" key="5">
    <source>
        <dbReference type="ARBA" id="ARBA00022496"/>
    </source>
</evidence>
<evidence type="ECO:0000256" key="12">
    <source>
        <dbReference type="ARBA" id="ARBA00023237"/>
    </source>
</evidence>
<dbReference type="InterPro" id="IPR012910">
    <property type="entry name" value="Plug_dom"/>
</dbReference>
<comment type="subcellular location">
    <subcellularLocation>
        <location evidence="1 13">Cell outer membrane</location>
        <topology evidence="1 13">Multi-pass membrane protein</topology>
    </subcellularLocation>
</comment>
<keyword evidence="7" id="KW-0732">Signal</keyword>
<evidence type="ECO:0000256" key="14">
    <source>
        <dbReference type="RuleBase" id="RU003357"/>
    </source>
</evidence>
<evidence type="ECO:0000313" key="19">
    <source>
        <dbReference type="EMBL" id="MBC1305698.1"/>
    </source>
</evidence>
<feature type="domain" description="TonB-dependent receptor plug" evidence="17">
    <location>
        <begin position="225"/>
        <end position="320"/>
    </location>
</feature>
<keyword evidence="3 13" id="KW-0813">Transport</keyword>
<keyword evidence="12 13" id="KW-0998">Cell outer membrane</keyword>
<evidence type="ECO:0000256" key="10">
    <source>
        <dbReference type="ARBA" id="ARBA00023077"/>
    </source>
</evidence>
<dbReference type="Pfam" id="PF11741">
    <property type="entry name" value="AMIN"/>
    <property type="match status" value="1"/>
</dbReference>
<protein>
    <submittedName>
        <fullName evidence="19">TonB-dependent siderophore receptor</fullName>
    </submittedName>
</protein>
<comment type="caution">
    <text evidence="19">The sequence shown here is derived from an EMBL/GenBank/DDBJ whole genome shotgun (WGS) entry which is preliminary data.</text>
</comment>
<dbReference type="SUPFAM" id="SSF56935">
    <property type="entry name" value="Porins"/>
    <property type="match status" value="1"/>
</dbReference>
<evidence type="ECO:0000313" key="20">
    <source>
        <dbReference type="Proteomes" id="UP000570851"/>
    </source>
</evidence>
<feature type="domain" description="TonB-dependent receptor-like beta-barrel" evidence="16">
    <location>
        <begin position="402"/>
        <end position="833"/>
    </location>
</feature>
<dbReference type="Pfam" id="PF07715">
    <property type="entry name" value="Plug"/>
    <property type="match status" value="1"/>
</dbReference>
<feature type="compositionally biased region" description="Low complexity" evidence="15">
    <location>
        <begin position="165"/>
        <end position="177"/>
    </location>
</feature>
<keyword evidence="11 13" id="KW-0472">Membrane</keyword>
<evidence type="ECO:0000256" key="8">
    <source>
        <dbReference type="ARBA" id="ARBA00023004"/>
    </source>
</evidence>
<evidence type="ECO:0000256" key="6">
    <source>
        <dbReference type="ARBA" id="ARBA00022692"/>
    </source>
</evidence>
<reference evidence="19 20" key="1">
    <citation type="submission" date="2019-11" db="EMBL/GenBank/DDBJ databases">
        <title>Comparison of genomes from free-living endosymbiotic cyanobacteria isolated from Azolla.</title>
        <authorList>
            <person name="Thiel T."/>
            <person name="Pratte B."/>
        </authorList>
    </citation>
    <scope>NUCLEOTIDE SEQUENCE [LARGE SCALE GENOMIC DNA]</scope>
    <source>
        <strain evidence="19 20">N2B</strain>
        <plasmid evidence="19">pN2B-A</plasmid>
    </source>
</reference>
<keyword evidence="9" id="KW-0406">Ion transport</keyword>
<dbReference type="Pfam" id="PF00593">
    <property type="entry name" value="TonB_dep_Rec_b-barrel"/>
    <property type="match status" value="1"/>
</dbReference>
<keyword evidence="20" id="KW-1185">Reference proteome</keyword>
<comment type="similarity">
    <text evidence="2 13 14">Belongs to the TonB-dependent receptor family.</text>
</comment>
<evidence type="ECO:0000259" key="18">
    <source>
        <dbReference type="Pfam" id="PF11741"/>
    </source>
</evidence>
<proteinExistence type="inferred from homology"/>
<dbReference type="NCBIfam" id="TIGR01783">
    <property type="entry name" value="TonB-siderophor"/>
    <property type="match status" value="1"/>
</dbReference>
<keyword evidence="8" id="KW-0408">Iron</keyword>
<dbReference type="Gene3D" id="2.170.130.10">
    <property type="entry name" value="TonB-dependent receptor, plug domain"/>
    <property type="match status" value="1"/>
</dbReference>
<evidence type="ECO:0000256" key="1">
    <source>
        <dbReference type="ARBA" id="ARBA00004571"/>
    </source>
</evidence>
<dbReference type="InterPro" id="IPR021731">
    <property type="entry name" value="AMIN_dom"/>
</dbReference>
<feature type="compositionally biased region" description="Polar residues" evidence="15">
    <location>
        <begin position="184"/>
        <end position="195"/>
    </location>
</feature>
<keyword evidence="10 14" id="KW-0798">TonB box</keyword>
<dbReference type="PROSITE" id="PS52016">
    <property type="entry name" value="TONB_DEPENDENT_REC_3"/>
    <property type="match status" value="1"/>
</dbReference>
<feature type="domain" description="AMIN" evidence="18">
    <location>
        <begin position="66"/>
        <end position="162"/>
    </location>
</feature>
<dbReference type="Gene3D" id="2.40.170.20">
    <property type="entry name" value="TonB-dependent receptor, beta-barrel domain"/>
    <property type="match status" value="1"/>
</dbReference>
<dbReference type="CDD" id="cd01347">
    <property type="entry name" value="ligand_gated_channel"/>
    <property type="match status" value="1"/>
</dbReference>
<gene>
    <name evidence="19" type="ORF">GNE12_27820</name>
</gene>
<evidence type="ECO:0000256" key="15">
    <source>
        <dbReference type="SAM" id="MobiDB-lite"/>
    </source>
</evidence>
<dbReference type="EMBL" id="JACKZP010000276">
    <property type="protein sequence ID" value="MBC1305698.1"/>
    <property type="molecule type" value="Genomic_DNA"/>
</dbReference>
<keyword evidence="6 13" id="KW-0812">Transmembrane</keyword>
<evidence type="ECO:0000256" key="3">
    <source>
        <dbReference type="ARBA" id="ARBA00022448"/>
    </source>
</evidence>
<dbReference type="InterPro" id="IPR039426">
    <property type="entry name" value="TonB-dep_rcpt-like"/>
</dbReference>
<evidence type="ECO:0000259" key="17">
    <source>
        <dbReference type="Pfam" id="PF07715"/>
    </source>
</evidence>
<geneLocation type="plasmid" evidence="19">
    <name>pN2B-A</name>
</geneLocation>
<name>A0ABR6SH31_ANAVA</name>
<dbReference type="InterPro" id="IPR036942">
    <property type="entry name" value="Beta-barrel_TonB_sf"/>
</dbReference>
<accession>A0ABR6SH31</accession>
<dbReference type="Proteomes" id="UP000570851">
    <property type="component" value="Unassembled WGS sequence"/>
</dbReference>
<evidence type="ECO:0000259" key="16">
    <source>
        <dbReference type="Pfam" id="PF00593"/>
    </source>
</evidence>
<evidence type="ECO:0000256" key="7">
    <source>
        <dbReference type="ARBA" id="ARBA00022729"/>
    </source>
</evidence>
<sequence>MRVKQDSLFAYIWLTSTISILNAFPAYSQEIAIKDIPQLSEIQLPYTSVKELFAQQQNPVIQVTGVRINQTPKSLEIILETPASDKLQVTNKSEENNFIVDIPNAQLSLPNGNSFRQEKPFTGITELVVTNQDANSIRVTVTGEEGVPKVDLDDSDEGLIFVVTPVTSSTSQPQQPQILDKPTSETPATQPSAENQEPIELTVTGERDGYNVPTATTGTKIEAPLRDLPLSIQVIPRQVIEDRGVVRLNDLADNVAGVQQEPGYGSLPSVGFRIRGFTTNFGNLRNGFQDFGYVTPRDIANVEQFEILKGPASVLYGGGQFSSGIPSGVVNTVTKKPLEQPYYNASITYGSYNFFRPTIDLTGTLTEDKSLLYRLNIAYENADSFRDFTRNDSFFIAPAFTWKIGPRTNLAIEFEYQNYNFNFNYGFLPEPEFLTLPRNRFLGEPDFNDSNVNSTAFTYRFEHQFSDNWKFRQGFNLVQANLNSKSTFLFALEDDRKTANTSPSASDEVNDNLTLQNEIIGKFKTGSLRHNLLFGIEFSRYKFNYNFTTGNDIRIDIFNPQYDANIIIPSSPTFGREYGSNNIAIYIQDLIEVLPNLKVLAGGRLDNNELFRNNTVTNTTINEQSNSRFSPRVGIVYQPSQTTSLYFSWSNSFAPNYSARSRTDEQFKPEIGEQFEVGIKQDLIKDRLSATLAFYQITRQNVLTPDPIDPNFSITTGEQRSRGVELDITGQILPGWNIIANYAYTDAVVTKDESIPVGSRLYGVPENSASLWTTYQFQSGNLQGLGLGLGLAFVGEQETRLPSTLTLPSYVRADAAIFYRRDNYKIGLNFKNISNVKYYTLDGYFIYPAAPFTVQGTVSFDF</sequence>
<dbReference type="InterPro" id="IPR037066">
    <property type="entry name" value="Plug_dom_sf"/>
</dbReference>
<feature type="region of interest" description="Disordered" evidence="15">
    <location>
        <begin position="165"/>
        <end position="211"/>
    </location>
</feature>
<evidence type="ECO:0000256" key="4">
    <source>
        <dbReference type="ARBA" id="ARBA00022452"/>
    </source>
</evidence>
<dbReference type="InterPro" id="IPR000531">
    <property type="entry name" value="Beta-barrel_TonB"/>
</dbReference>
<keyword evidence="4 13" id="KW-1134">Transmembrane beta strand</keyword>
<keyword evidence="19" id="KW-0614">Plasmid</keyword>
<keyword evidence="5" id="KW-0410">Iron transport</keyword>
<dbReference type="PANTHER" id="PTHR32552:SF68">
    <property type="entry name" value="FERRICHROME OUTER MEMBRANE TRANSPORTER_PHAGE RECEPTOR"/>
    <property type="match status" value="1"/>
</dbReference>